<comment type="similarity">
    <text evidence="1 2">Belongs to the TelA family.</text>
</comment>
<evidence type="ECO:0000313" key="4">
    <source>
        <dbReference type="Proteomes" id="UP000229095"/>
    </source>
</evidence>
<accession>A0A2M9HA89</accession>
<proteinExistence type="inferred from homology"/>
<keyword evidence="4" id="KW-1185">Reference proteome</keyword>
<comment type="caution">
    <text evidence="3">The sequence shown here is derived from an EMBL/GenBank/DDBJ whole genome shotgun (WGS) entry which is preliminary data.</text>
</comment>
<sequence length="381" mass="41461">MKEISLSDLAGGTQTSAVDLAAPSGDQALAADATPDQQIAKLNPADQAKVTQLAGSLDLTKAGIESAYGKDVQRATSTFADDILAKTRSKDAGQAGELLQGLLVTVDEAELSGIKKVPILGTIAVNINKLRRRYEKVSTQIDDIVAKLEGAQSQLVSDISMFNTMYDRNAEQYRDLKITVLAGKKALADFNANQLPKLEQEAAASQDPMQAQILSDFKAKLERFAKRLDDLDRVSVICLQTAPQIKIIQNADQMVCDKIDTTISTTIPVWKSQMVIALGLENQRQALELQKKTDDVTNKLIQANARALHQGAVDAEKANQRSVVDIETLEKVNSELIATLRETVQIQKEGKASRQAAEVKMRQLEGDLKNALIENAQQLGR</sequence>
<organism evidence="3 4">
    <name type="scientific">Bifidobacterium primatium</name>
    <dbReference type="NCBI Taxonomy" id="2045438"/>
    <lineage>
        <taxon>Bacteria</taxon>
        <taxon>Bacillati</taxon>
        <taxon>Actinomycetota</taxon>
        <taxon>Actinomycetes</taxon>
        <taxon>Bifidobacteriales</taxon>
        <taxon>Bifidobacteriaceae</taxon>
        <taxon>Bifidobacterium</taxon>
    </lineage>
</organism>
<dbReference type="Pfam" id="PF05816">
    <property type="entry name" value="TelA"/>
    <property type="match status" value="1"/>
</dbReference>
<dbReference type="AlphaFoldDB" id="A0A2M9HA89"/>
<dbReference type="PANTHER" id="PTHR38432:SF1">
    <property type="entry name" value="TELA-LIKE PROTEIN SAOUHSC_01408"/>
    <property type="match status" value="1"/>
</dbReference>
<protein>
    <recommendedName>
        <fullName evidence="5">Toxic anion resistance protein</fullName>
    </recommendedName>
</protein>
<dbReference type="InterPro" id="IPR008863">
    <property type="entry name" value="Toxic_anion-R_TelA"/>
</dbReference>
<dbReference type="EMBL" id="PEBI01000001">
    <property type="protein sequence ID" value="PJM73733.1"/>
    <property type="molecule type" value="Genomic_DNA"/>
</dbReference>
<dbReference type="Proteomes" id="UP000229095">
    <property type="component" value="Unassembled WGS sequence"/>
</dbReference>
<dbReference type="RefSeq" id="WP_100509878.1">
    <property type="nucleotide sequence ID" value="NZ_PEBI01000001.1"/>
</dbReference>
<evidence type="ECO:0000313" key="3">
    <source>
        <dbReference type="EMBL" id="PJM73733.1"/>
    </source>
</evidence>
<dbReference type="OrthoDB" id="9768858at2"/>
<evidence type="ECO:0008006" key="5">
    <source>
        <dbReference type="Google" id="ProtNLM"/>
    </source>
</evidence>
<evidence type="ECO:0000256" key="1">
    <source>
        <dbReference type="ARBA" id="ARBA00005541"/>
    </source>
</evidence>
<dbReference type="PANTHER" id="PTHR38432">
    <property type="entry name" value="TELA-LIKE PROTEIN SAOUHSC_01408"/>
    <property type="match status" value="1"/>
</dbReference>
<evidence type="ECO:0000256" key="2">
    <source>
        <dbReference type="PIRNR" id="PIRNR026508"/>
    </source>
</evidence>
<reference evidence="3 4" key="1">
    <citation type="submission" date="2017-10" db="EMBL/GenBank/DDBJ databases">
        <title>Draft genome sequences of strains TRE 1, TRE 9, TRE H and TRI 7, isolated from tamarins, belonging to four potential novel Bifidobacterium species.</title>
        <authorList>
            <person name="Mattarelli P."/>
            <person name="Modesto M."/>
            <person name="Puglisi E."/>
            <person name="Morelli L."/>
            <person name="Spezio C."/>
            <person name="Bonetti A."/>
            <person name="Sandri C."/>
        </authorList>
    </citation>
    <scope>NUCLEOTIDE SEQUENCE [LARGE SCALE GENOMIC DNA]</scope>
    <source>
        <strain evidence="4">TRE1</strain>
    </source>
</reference>
<gene>
    <name evidence="3" type="ORF">CS006_00650</name>
</gene>
<dbReference type="PIRSF" id="PIRSF026508">
    <property type="entry name" value="TelA"/>
    <property type="match status" value="1"/>
</dbReference>
<name>A0A2M9HA89_9BIFI</name>